<dbReference type="InterPro" id="IPR058532">
    <property type="entry name" value="YjbR/MT2646/Rv2570-like"/>
</dbReference>
<dbReference type="InterPro" id="IPR007351">
    <property type="entry name" value="YjbR"/>
</dbReference>
<dbReference type="SUPFAM" id="SSF142906">
    <property type="entry name" value="YjbR-like"/>
    <property type="match status" value="1"/>
</dbReference>
<proteinExistence type="predicted"/>
<dbReference type="AlphaFoldDB" id="A0A0V8QC86"/>
<dbReference type="PANTHER" id="PTHR35145">
    <property type="entry name" value="CYTOPLASMIC PROTEIN-RELATED"/>
    <property type="match status" value="1"/>
</dbReference>
<dbReference type="Pfam" id="PF04237">
    <property type="entry name" value="YjbR"/>
    <property type="match status" value="1"/>
</dbReference>
<dbReference type="PANTHER" id="PTHR35145:SF1">
    <property type="entry name" value="CYTOPLASMIC PROTEIN"/>
    <property type="match status" value="1"/>
</dbReference>
<dbReference type="OrthoDB" id="9789813at2"/>
<dbReference type="Gene3D" id="3.90.1150.30">
    <property type="match status" value="1"/>
</dbReference>
<protein>
    <submittedName>
        <fullName evidence="1">DNA-binding protein</fullName>
    </submittedName>
</protein>
<dbReference type="RefSeq" id="WP_058353701.1">
    <property type="nucleotide sequence ID" value="NZ_CABMMD010000186.1"/>
</dbReference>
<dbReference type="Proteomes" id="UP000054874">
    <property type="component" value="Unassembled WGS sequence"/>
</dbReference>
<gene>
    <name evidence="1" type="ORF">ASU35_03490</name>
</gene>
<comment type="caution">
    <text evidence="1">The sequence shown here is derived from an EMBL/GenBank/DDBJ whole genome shotgun (WGS) entry which is preliminary data.</text>
</comment>
<keyword evidence="1" id="KW-0238">DNA-binding</keyword>
<evidence type="ECO:0000313" key="1">
    <source>
        <dbReference type="EMBL" id="KSV58108.1"/>
    </source>
</evidence>
<accession>A0A0V8QC86</accession>
<reference evidence="1 2" key="1">
    <citation type="submission" date="2015-11" db="EMBL/GenBank/DDBJ databases">
        <title>Butyribacter intestini gen. nov., sp. nov., a butyric acid-producing bacterium of the family Lachnospiraceae isolated from the human faeces.</title>
        <authorList>
            <person name="Zou Y."/>
            <person name="Xue W."/>
            <person name="Luo G."/>
            <person name="Lv M."/>
        </authorList>
    </citation>
    <scope>NUCLEOTIDE SEQUENCE [LARGE SCALE GENOMIC DNA]</scope>
    <source>
        <strain evidence="1 2">ACET-33324</strain>
    </source>
</reference>
<name>A0A0V8QC86_9FIRM</name>
<dbReference type="EMBL" id="LNAM01000186">
    <property type="protein sequence ID" value="KSV58108.1"/>
    <property type="molecule type" value="Genomic_DNA"/>
</dbReference>
<dbReference type="InterPro" id="IPR038056">
    <property type="entry name" value="YjbR-like_sf"/>
</dbReference>
<organism evidence="1 2">
    <name type="scientific">Acetivibrio ethanolgignens</name>
    <dbReference type="NCBI Taxonomy" id="290052"/>
    <lineage>
        <taxon>Bacteria</taxon>
        <taxon>Bacillati</taxon>
        <taxon>Bacillota</taxon>
        <taxon>Clostridia</taxon>
        <taxon>Eubacteriales</taxon>
        <taxon>Oscillospiraceae</taxon>
        <taxon>Acetivibrio</taxon>
    </lineage>
</organism>
<evidence type="ECO:0000313" key="2">
    <source>
        <dbReference type="Proteomes" id="UP000054874"/>
    </source>
</evidence>
<dbReference type="GO" id="GO:0003677">
    <property type="term" value="F:DNA binding"/>
    <property type="evidence" value="ECO:0007669"/>
    <property type="project" value="UniProtKB-KW"/>
</dbReference>
<sequence>MRYTWIDEYLLSKAGVTKDLQKDWNWIRYQIGGKMFVAVCLGENDEPYYITLKLEPAEGDFLRQQYEDIIPGYYMNKTHWNSIKPDGEVPDNLLKDLLDKSYQLVLDGFSKKKQRGILEGDQPINVISCCGTDC</sequence>
<keyword evidence="2" id="KW-1185">Reference proteome</keyword>